<feature type="binding site" evidence="12">
    <location>
        <position position="23"/>
    </location>
    <ligand>
        <name>[4Fe-4S] cluster</name>
        <dbReference type="ChEBI" id="CHEBI:49883"/>
        <label>1</label>
        <note>4Fe-4S-S-AdoMet</note>
    </ligand>
</feature>
<comment type="catalytic activity">
    <reaction evidence="11 12">
        <text>GTP + AH2 + S-adenosyl-L-methionine = (8S)-3',8-cyclo-7,8-dihydroguanosine 5'-triphosphate + 5'-deoxyadenosine + L-methionine + A + H(+)</text>
        <dbReference type="Rhea" id="RHEA:49576"/>
        <dbReference type="ChEBI" id="CHEBI:13193"/>
        <dbReference type="ChEBI" id="CHEBI:15378"/>
        <dbReference type="ChEBI" id="CHEBI:17319"/>
        <dbReference type="ChEBI" id="CHEBI:17499"/>
        <dbReference type="ChEBI" id="CHEBI:37565"/>
        <dbReference type="ChEBI" id="CHEBI:57844"/>
        <dbReference type="ChEBI" id="CHEBI:59789"/>
        <dbReference type="ChEBI" id="CHEBI:131766"/>
        <dbReference type="EC" id="4.1.99.22"/>
    </reaction>
</comment>
<dbReference type="InterPro" id="IPR013785">
    <property type="entry name" value="Aldolase_TIM"/>
</dbReference>
<dbReference type="PANTHER" id="PTHR22960:SF0">
    <property type="entry name" value="MOLYBDENUM COFACTOR BIOSYNTHESIS PROTEIN 1"/>
    <property type="match status" value="1"/>
</dbReference>
<feature type="binding site" evidence="12">
    <location>
        <position position="70"/>
    </location>
    <ligand>
        <name>S-adenosyl-L-methionine</name>
        <dbReference type="ChEBI" id="CHEBI:59789"/>
    </ligand>
</feature>
<feature type="binding site" evidence="12">
    <location>
        <position position="97"/>
    </location>
    <ligand>
        <name>GTP</name>
        <dbReference type="ChEBI" id="CHEBI:37565"/>
    </ligand>
</feature>
<feature type="binding site" evidence="12">
    <location>
        <position position="158"/>
    </location>
    <ligand>
        <name>GTP</name>
        <dbReference type="ChEBI" id="CHEBI:37565"/>
    </ligand>
</feature>
<keyword evidence="5 12" id="KW-0547">Nucleotide-binding</keyword>
<feature type="binding site" evidence="12">
    <location>
        <begin position="261"/>
        <end position="263"/>
    </location>
    <ligand>
        <name>GTP</name>
        <dbReference type="ChEBI" id="CHEBI:37565"/>
    </ligand>
</feature>
<evidence type="ECO:0000256" key="12">
    <source>
        <dbReference type="HAMAP-Rule" id="MF_01225"/>
    </source>
</evidence>
<dbReference type="InterPro" id="IPR058240">
    <property type="entry name" value="rSAM_sf"/>
</dbReference>
<organism evidence="14 15">
    <name type="scientific">candidate division TA06 bacterium DG_24</name>
    <dbReference type="NCBI Taxonomy" id="1703770"/>
    <lineage>
        <taxon>Bacteria</taxon>
        <taxon>Bacteria division TA06</taxon>
    </lineage>
</organism>
<evidence type="ECO:0000256" key="7">
    <source>
        <dbReference type="ARBA" id="ARBA00023014"/>
    </source>
</evidence>
<feature type="domain" description="Radical SAM core" evidence="13">
    <location>
        <begin position="7"/>
        <end position="228"/>
    </location>
</feature>
<comment type="cofactor">
    <cofactor evidence="12">
        <name>[4Fe-4S] cluster</name>
        <dbReference type="ChEBI" id="CHEBI:49883"/>
    </cofactor>
    <text evidence="12">Binds 2 [4Fe-4S] clusters. Binds 1 [4Fe-4S] cluster coordinated with 3 cysteines and an exchangeable S-adenosyl-L-methionine and 1 [4Fe-4S] cluster coordinated with 3 cysteines and the GTP-derived substrate.</text>
</comment>
<dbReference type="InterPro" id="IPR007197">
    <property type="entry name" value="rSAM"/>
</dbReference>
<dbReference type="PANTHER" id="PTHR22960">
    <property type="entry name" value="MOLYBDOPTERIN COFACTOR SYNTHESIS PROTEIN A"/>
    <property type="match status" value="1"/>
</dbReference>
<dbReference type="PROSITE" id="PS01305">
    <property type="entry name" value="MOAA_NIFB_PQQE"/>
    <property type="match status" value="1"/>
</dbReference>
<dbReference type="SFLD" id="SFLDS00029">
    <property type="entry name" value="Radical_SAM"/>
    <property type="match status" value="1"/>
</dbReference>
<dbReference type="GO" id="GO:0005525">
    <property type="term" value="F:GTP binding"/>
    <property type="evidence" value="ECO:0007669"/>
    <property type="project" value="UniProtKB-UniRule"/>
</dbReference>
<comment type="function">
    <text evidence="12">Catalyzes the cyclization of GTP to (8S)-3',8-cyclo-7,8-dihydroguanosine 5'-triphosphate.</text>
</comment>
<evidence type="ECO:0000256" key="6">
    <source>
        <dbReference type="ARBA" id="ARBA00023004"/>
    </source>
</evidence>
<feature type="binding site" evidence="12">
    <location>
        <position position="259"/>
    </location>
    <ligand>
        <name>[4Fe-4S] cluster</name>
        <dbReference type="ChEBI" id="CHEBI:49883"/>
        <label>2</label>
        <note>4Fe-4S-substrate</note>
    </ligand>
</feature>
<keyword evidence="9 12" id="KW-0501">Molybdenum cofactor biosynthesis</keyword>
<dbReference type="InterPro" id="IPR000385">
    <property type="entry name" value="MoaA_NifB_PqqE_Fe-S-bd_CS"/>
</dbReference>
<dbReference type="SFLD" id="SFLDG01386">
    <property type="entry name" value="main_SPASM_domain-containing"/>
    <property type="match status" value="1"/>
</dbReference>
<gene>
    <name evidence="12" type="primary">moaA</name>
    <name evidence="14" type="ORF">AMJ39_09725</name>
</gene>
<evidence type="ECO:0000256" key="2">
    <source>
        <dbReference type="ARBA" id="ARBA00022485"/>
    </source>
</evidence>
<sequence>MKAVTNPRGAPIDYLRVSITDRCNLRCIYCMPPEGLTPAPHESILTYEEICMVVRVGVQCGIRKVRITGGEPLVRRNVLGCVTSLGQISGLQEVSMTTNGVSLCDFAADLRIAGVDRINISLDTLDREKFKRITRRDSLVSVLRGIDAVLRLGFEPVKINVVAMKGLNDDEIGAFGKLTIDRPLHVRFIEFMAVGGLAQRQSGLFFPAEAVKKRLETIGALEQAGRIRGNGPARYFSYRNALGTVGLISPLSNGFCEACNRLRLTADGNLRSCLLSDDEIDVKGPLRSGSSEKTIGDLFRQAVARKTYRHDTSCRNHRYMRSIGG</sequence>
<feature type="binding site" evidence="12">
    <location>
        <position position="29"/>
    </location>
    <ligand>
        <name>S-adenosyl-L-methionine</name>
        <dbReference type="ChEBI" id="CHEBI:59789"/>
    </ligand>
</feature>
<dbReference type="InterPro" id="IPR013483">
    <property type="entry name" value="MoaA"/>
</dbReference>
<dbReference type="PROSITE" id="PS51918">
    <property type="entry name" value="RADICAL_SAM"/>
    <property type="match status" value="1"/>
</dbReference>
<dbReference type="NCBIfam" id="NF001199">
    <property type="entry name" value="PRK00164.2-1"/>
    <property type="match status" value="1"/>
</dbReference>
<evidence type="ECO:0000256" key="8">
    <source>
        <dbReference type="ARBA" id="ARBA00023134"/>
    </source>
</evidence>
<dbReference type="Pfam" id="PF06463">
    <property type="entry name" value="Mob_synth_C"/>
    <property type="match status" value="1"/>
</dbReference>
<dbReference type="SFLD" id="SFLDG01067">
    <property type="entry name" value="SPASM/twitch_domain_containing"/>
    <property type="match status" value="1"/>
</dbReference>
<evidence type="ECO:0000313" key="14">
    <source>
        <dbReference type="EMBL" id="KPJ51522.1"/>
    </source>
</evidence>
<dbReference type="Proteomes" id="UP000052008">
    <property type="component" value="Unassembled WGS sequence"/>
</dbReference>
<feature type="binding site" evidence="12">
    <location>
        <position position="256"/>
    </location>
    <ligand>
        <name>[4Fe-4S] cluster</name>
        <dbReference type="ChEBI" id="CHEBI:49883"/>
        <label>2</label>
        <note>4Fe-4S-substrate</note>
    </ligand>
</feature>
<comment type="pathway">
    <text evidence="12">Cofactor biosynthesis; molybdopterin biosynthesis.</text>
</comment>
<evidence type="ECO:0000256" key="11">
    <source>
        <dbReference type="ARBA" id="ARBA00048697"/>
    </source>
</evidence>
<feature type="binding site" evidence="12">
    <location>
        <position position="30"/>
    </location>
    <ligand>
        <name>[4Fe-4S] cluster</name>
        <dbReference type="ChEBI" id="CHEBI:49883"/>
        <label>1</label>
        <note>4Fe-4S-S-AdoMet</note>
    </ligand>
</feature>
<comment type="subunit">
    <text evidence="12">Monomer and homodimer.</text>
</comment>
<evidence type="ECO:0000256" key="4">
    <source>
        <dbReference type="ARBA" id="ARBA00022723"/>
    </source>
</evidence>
<feature type="binding site" evidence="12">
    <location>
        <position position="16"/>
    </location>
    <ligand>
        <name>GTP</name>
        <dbReference type="ChEBI" id="CHEBI:37565"/>
    </ligand>
</feature>
<dbReference type="GO" id="GO:0061799">
    <property type="term" value="F:cyclic pyranopterin monophosphate synthase activity"/>
    <property type="evidence" value="ECO:0007669"/>
    <property type="project" value="TreeGrafter"/>
</dbReference>
<keyword evidence="4 12" id="KW-0479">Metal-binding</keyword>
<feature type="binding site" evidence="12">
    <location>
        <position position="27"/>
    </location>
    <ligand>
        <name>[4Fe-4S] cluster</name>
        <dbReference type="ChEBI" id="CHEBI:49883"/>
        <label>1</label>
        <note>4Fe-4S-S-AdoMet</note>
    </ligand>
</feature>
<evidence type="ECO:0000256" key="9">
    <source>
        <dbReference type="ARBA" id="ARBA00023150"/>
    </source>
</evidence>
<dbReference type="Gene3D" id="3.20.20.70">
    <property type="entry name" value="Aldolase class I"/>
    <property type="match status" value="1"/>
</dbReference>
<feature type="binding site" evidence="12">
    <location>
        <position position="192"/>
    </location>
    <ligand>
        <name>S-adenosyl-L-methionine</name>
        <dbReference type="ChEBI" id="CHEBI:59789"/>
    </ligand>
</feature>
<accession>A0A0S7WMZ8</accession>
<proteinExistence type="inferred from homology"/>
<dbReference type="AlphaFoldDB" id="A0A0S7WMZ8"/>
<keyword evidence="10 12" id="KW-0456">Lyase</keyword>
<keyword evidence="6 12" id="KW-0408">Iron</keyword>
<dbReference type="PATRIC" id="fig|1703770.3.peg.1691"/>
<feature type="binding site" evidence="12">
    <location>
        <position position="121"/>
    </location>
    <ligand>
        <name>S-adenosyl-L-methionine</name>
        <dbReference type="ChEBI" id="CHEBI:59789"/>
    </ligand>
</feature>
<dbReference type="HAMAP" id="MF_01225_B">
    <property type="entry name" value="MoaA_B"/>
    <property type="match status" value="1"/>
</dbReference>
<comment type="similarity">
    <text evidence="12">Belongs to the radical SAM superfamily. MoaA family.</text>
</comment>
<dbReference type="CDD" id="cd01335">
    <property type="entry name" value="Radical_SAM"/>
    <property type="match status" value="1"/>
</dbReference>
<evidence type="ECO:0000313" key="15">
    <source>
        <dbReference type="Proteomes" id="UP000052008"/>
    </source>
</evidence>
<keyword evidence="8 12" id="KW-0342">GTP-binding</keyword>
<dbReference type="SMART" id="SM00729">
    <property type="entry name" value="Elp3"/>
    <property type="match status" value="1"/>
</dbReference>
<comment type="caution">
    <text evidence="14">The sequence shown here is derived from an EMBL/GenBank/DDBJ whole genome shotgun (WGS) entry which is preliminary data.</text>
</comment>
<dbReference type="STRING" id="1703770.AMJ39_09725"/>
<dbReference type="EMBL" id="LIZS01000115">
    <property type="protein sequence ID" value="KPJ51522.1"/>
    <property type="molecule type" value="Genomic_DNA"/>
</dbReference>
<protein>
    <recommendedName>
        <fullName evidence="1 12">GTP 3',8-cyclase</fullName>
        <ecNumber evidence="1 12">4.1.99.22</ecNumber>
    </recommendedName>
    <alternativeName>
        <fullName evidence="12">Molybdenum cofactor biosynthesis protein A</fullName>
    </alternativeName>
</protein>
<name>A0A0S7WMZ8_UNCT6</name>
<dbReference type="UniPathway" id="UPA00344"/>
<evidence type="ECO:0000256" key="3">
    <source>
        <dbReference type="ARBA" id="ARBA00022691"/>
    </source>
</evidence>
<dbReference type="Pfam" id="PF04055">
    <property type="entry name" value="Radical_SAM"/>
    <property type="match status" value="1"/>
</dbReference>
<dbReference type="NCBIfam" id="TIGR02666">
    <property type="entry name" value="moaA"/>
    <property type="match status" value="1"/>
</dbReference>
<dbReference type="GO" id="GO:0051539">
    <property type="term" value="F:4 iron, 4 sulfur cluster binding"/>
    <property type="evidence" value="ECO:0007669"/>
    <property type="project" value="UniProtKB-UniRule"/>
</dbReference>
<keyword evidence="2 12" id="KW-0004">4Fe-4S</keyword>
<evidence type="ECO:0000256" key="5">
    <source>
        <dbReference type="ARBA" id="ARBA00022741"/>
    </source>
</evidence>
<dbReference type="SFLD" id="SFLDG01383">
    <property type="entry name" value="cyclic_pyranopterin_phosphate"/>
    <property type="match status" value="1"/>
</dbReference>
<dbReference type="GO" id="GO:1904047">
    <property type="term" value="F:S-adenosyl-L-methionine binding"/>
    <property type="evidence" value="ECO:0007669"/>
    <property type="project" value="UniProtKB-UniRule"/>
</dbReference>
<evidence type="ECO:0000256" key="10">
    <source>
        <dbReference type="ARBA" id="ARBA00023239"/>
    </source>
</evidence>
<dbReference type="EC" id="4.1.99.22" evidence="1 12"/>
<feature type="binding site" evidence="12">
    <location>
        <position position="66"/>
    </location>
    <ligand>
        <name>GTP</name>
        <dbReference type="ChEBI" id="CHEBI:37565"/>
    </ligand>
</feature>
<evidence type="ECO:0000256" key="1">
    <source>
        <dbReference type="ARBA" id="ARBA00012167"/>
    </source>
</evidence>
<reference evidence="14 15" key="1">
    <citation type="journal article" date="2015" name="Microbiome">
        <title>Genomic resolution of linkages in carbon, nitrogen, and sulfur cycling among widespread estuary sediment bacteria.</title>
        <authorList>
            <person name="Baker B.J."/>
            <person name="Lazar C.S."/>
            <person name="Teske A.P."/>
            <person name="Dick G.J."/>
        </authorList>
    </citation>
    <scope>NUCLEOTIDE SEQUENCE [LARGE SCALE GENOMIC DNA]</scope>
    <source>
        <strain evidence="14">DG_24</strain>
    </source>
</reference>
<dbReference type="InterPro" id="IPR006638">
    <property type="entry name" value="Elp3/MiaA/NifB-like_rSAM"/>
</dbReference>
<dbReference type="GO" id="GO:0006777">
    <property type="term" value="P:Mo-molybdopterin cofactor biosynthetic process"/>
    <property type="evidence" value="ECO:0007669"/>
    <property type="project" value="UniProtKB-UniRule"/>
</dbReference>
<keyword evidence="3 12" id="KW-0949">S-adenosyl-L-methionine</keyword>
<evidence type="ECO:0000259" key="13">
    <source>
        <dbReference type="PROSITE" id="PS51918"/>
    </source>
</evidence>
<dbReference type="InterPro" id="IPR050105">
    <property type="entry name" value="MoCo_biosynth_MoaA/MoaC"/>
</dbReference>
<dbReference type="InterPro" id="IPR040064">
    <property type="entry name" value="MoaA-like"/>
</dbReference>
<feature type="binding site" evidence="12">
    <location>
        <position position="273"/>
    </location>
    <ligand>
        <name>[4Fe-4S] cluster</name>
        <dbReference type="ChEBI" id="CHEBI:49883"/>
        <label>2</label>
        <note>4Fe-4S-substrate</note>
    </ligand>
</feature>
<dbReference type="SUPFAM" id="SSF102114">
    <property type="entry name" value="Radical SAM enzymes"/>
    <property type="match status" value="1"/>
</dbReference>
<dbReference type="GO" id="GO:0046872">
    <property type="term" value="F:metal ion binding"/>
    <property type="evidence" value="ECO:0007669"/>
    <property type="project" value="UniProtKB-KW"/>
</dbReference>
<dbReference type="GO" id="GO:0061798">
    <property type="term" value="F:GTP 3',8'-cyclase activity"/>
    <property type="evidence" value="ECO:0007669"/>
    <property type="project" value="UniProtKB-UniRule"/>
</dbReference>
<dbReference type="CDD" id="cd21117">
    <property type="entry name" value="Twitch_MoaA"/>
    <property type="match status" value="1"/>
</dbReference>
<keyword evidence="7 12" id="KW-0411">Iron-sulfur</keyword>
<dbReference type="InterPro" id="IPR010505">
    <property type="entry name" value="MoaA_twitch"/>
</dbReference>